<dbReference type="VEuPathDB" id="FungiDB:BON22_3520"/>
<feature type="compositionally biased region" description="Low complexity" evidence="18">
    <location>
        <begin position="319"/>
        <end position="333"/>
    </location>
</feature>
<evidence type="ECO:0000256" key="15">
    <source>
        <dbReference type="ARBA" id="ARBA00071169"/>
    </source>
</evidence>
<feature type="signal peptide" evidence="19">
    <location>
        <begin position="1"/>
        <end position="17"/>
    </location>
</feature>
<feature type="active site" evidence="16">
    <location>
        <position position="194"/>
    </location>
</feature>
<dbReference type="GO" id="GO:0006401">
    <property type="term" value="P:RNA catabolic process"/>
    <property type="evidence" value="ECO:0007669"/>
    <property type="project" value="UniProtKB-ARBA"/>
</dbReference>
<organism evidence="21 22">
    <name type="scientific">Cyberlindnera fabianii</name>
    <name type="common">Yeast</name>
    <name type="synonym">Hansenula fabianii</name>
    <dbReference type="NCBI Taxonomy" id="36022"/>
    <lineage>
        <taxon>Eukaryota</taxon>
        <taxon>Fungi</taxon>
        <taxon>Dikarya</taxon>
        <taxon>Ascomycota</taxon>
        <taxon>Saccharomycotina</taxon>
        <taxon>Saccharomycetes</taxon>
        <taxon>Phaffomycetales</taxon>
        <taxon>Phaffomycetaceae</taxon>
        <taxon>Cyberlindnera</taxon>
    </lineage>
</organism>
<evidence type="ECO:0000256" key="12">
    <source>
        <dbReference type="ARBA" id="ARBA00023180"/>
    </source>
</evidence>
<gene>
    <name evidence="21" type="ORF">BON22_3520</name>
</gene>
<name>A0A1V2L3S0_CYBFA</name>
<evidence type="ECO:0000256" key="13">
    <source>
        <dbReference type="ARBA" id="ARBA00023239"/>
    </source>
</evidence>
<evidence type="ECO:0000256" key="19">
    <source>
        <dbReference type="SAM" id="SignalP"/>
    </source>
</evidence>
<evidence type="ECO:0000256" key="16">
    <source>
        <dbReference type="PIRSR" id="PIRSR633697-1"/>
    </source>
</evidence>
<evidence type="ECO:0000256" key="2">
    <source>
        <dbReference type="ARBA" id="ARBA00004496"/>
    </source>
</evidence>
<dbReference type="EMBL" id="MPUK01000006">
    <property type="protein sequence ID" value="ONH66569.1"/>
    <property type="molecule type" value="Genomic_DNA"/>
</dbReference>
<keyword evidence="11" id="KW-1015">Disulfide bond</keyword>
<evidence type="ECO:0000259" key="20">
    <source>
        <dbReference type="Pfam" id="PF25488"/>
    </source>
</evidence>
<keyword evidence="6" id="KW-0926">Vacuole</keyword>
<comment type="subcellular location">
    <subcellularLocation>
        <location evidence="2">Cytoplasm</location>
    </subcellularLocation>
    <subcellularLocation>
        <location evidence="1">Vacuole lumen</location>
    </subcellularLocation>
</comment>
<evidence type="ECO:0000256" key="5">
    <source>
        <dbReference type="ARBA" id="ARBA00022490"/>
    </source>
</evidence>
<evidence type="ECO:0000256" key="8">
    <source>
        <dbReference type="ARBA" id="ARBA00022729"/>
    </source>
</evidence>
<evidence type="ECO:0000313" key="22">
    <source>
        <dbReference type="Proteomes" id="UP000189513"/>
    </source>
</evidence>
<evidence type="ECO:0000256" key="17">
    <source>
        <dbReference type="RuleBase" id="RU004328"/>
    </source>
</evidence>
<dbReference type="OMA" id="HESLWIH"/>
<dbReference type="InterPro" id="IPR033130">
    <property type="entry name" value="RNase_T2_His_AS_2"/>
</dbReference>
<evidence type="ECO:0000256" key="10">
    <source>
        <dbReference type="ARBA" id="ARBA00022801"/>
    </source>
</evidence>
<evidence type="ECO:0000256" key="1">
    <source>
        <dbReference type="ARBA" id="ARBA00004410"/>
    </source>
</evidence>
<evidence type="ECO:0000256" key="11">
    <source>
        <dbReference type="ARBA" id="ARBA00023157"/>
    </source>
</evidence>
<dbReference type="GO" id="GO:0005576">
    <property type="term" value="C:extracellular region"/>
    <property type="evidence" value="ECO:0007669"/>
    <property type="project" value="TreeGrafter"/>
</dbReference>
<dbReference type="AlphaFoldDB" id="A0A1V2L3S0"/>
<keyword evidence="12" id="KW-0325">Glycoprotein</keyword>
<feature type="chain" id="PRO_5012753336" description="Ribonuclease T2-like" evidence="19">
    <location>
        <begin position="18"/>
        <end position="450"/>
    </location>
</feature>
<dbReference type="FunFam" id="3.90.730.10:FF:000004">
    <property type="entry name" value="Ribonuclease T2-like"/>
    <property type="match status" value="1"/>
</dbReference>
<evidence type="ECO:0000256" key="7">
    <source>
        <dbReference type="ARBA" id="ARBA00022722"/>
    </source>
</evidence>
<feature type="region of interest" description="Disordered" evidence="18">
    <location>
        <begin position="310"/>
        <end position="337"/>
    </location>
</feature>
<dbReference type="GO" id="GO:0005775">
    <property type="term" value="C:vacuolar lumen"/>
    <property type="evidence" value="ECO:0007669"/>
    <property type="project" value="UniProtKB-SubCell"/>
</dbReference>
<dbReference type="EC" id="4.6.1.19" evidence="4"/>
<comment type="similarity">
    <text evidence="3 17">Belongs to the RNase T2 family.</text>
</comment>
<dbReference type="PROSITE" id="PS00531">
    <property type="entry name" value="RNASE_T2_2"/>
    <property type="match status" value="1"/>
</dbReference>
<feature type="region of interest" description="Disordered" evidence="18">
    <location>
        <begin position="50"/>
        <end position="81"/>
    </location>
</feature>
<dbReference type="Proteomes" id="UP000189513">
    <property type="component" value="Unassembled WGS sequence"/>
</dbReference>
<reference evidence="22" key="1">
    <citation type="journal article" date="2017" name="Genome Announc.">
        <title>Genome sequences of Cyberlindnera fabianii 65, Pichia kudriavzevii 129, and Saccharomyces cerevisiae 131 isolated from fermented masau fruits in Zimbabwe.</title>
        <authorList>
            <person name="van Rijswijck I.M.H."/>
            <person name="Derks M.F.L."/>
            <person name="Abee T."/>
            <person name="de Ridder D."/>
            <person name="Smid E.J."/>
        </authorList>
    </citation>
    <scope>NUCLEOTIDE SEQUENCE [LARGE SCALE GENOMIC DNA]</scope>
    <source>
        <strain evidence="22">65</strain>
    </source>
</reference>
<keyword evidence="5" id="KW-0963">Cytoplasm</keyword>
<keyword evidence="9" id="KW-0255">Endonuclease</keyword>
<evidence type="ECO:0000256" key="9">
    <source>
        <dbReference type="ARBA" id="ARBA00022759"/>
    </source>
</evidence>
<evidence type="ECO:0000256" key="6">
    <source>
        <dbReference type="ARBA" id="ARBA00022554"/>
    </source>
</evidence>
<dbReference type="PANTHER" id="PTHR11240">
    <property type="entry name" value="RIBONUCLEASE T2"/>
    <property type="match status" value="1"/>
</dbReference>
<comment type="caution">
    <text evidence="21">The sequence shown here is derived from an EMBL/GenBank/DDBJ whole genome shotgun (WGS) entry which is preliminary data.</text>
</comment>
<comment type="function">
    <text evidence="14">Rnase which modulates cell survival under stress conditions. Released from the vacuole to the cytoplasm during stress to promote tRNA and rRNA cleavage and to activate separately a downstream pathway that promotes cell death. Involved in cell size, vacuolar morphology and growth at high temperatures and high salt concentration.</text>
</comment>
<keyword evidence="8 19" id="KW-0732">Signal</keyword>
<accession>A0A1V2L3S0</accession>
<dbReference type="InterPro" id="IPR033697">
    <property type="entry name" value="Ribonuclease_T2_eukaryotic"/>
</dbReference>
<dbReference type="Pfam" id="PF00445">
    <property type="entry name" value="Ribonuclease_T2"/>
    <property type="match status" value="1"/>
</dbReference>
<feature type="compositionally biased region" description="Low complexity" evidence="18">
    <location>
        <begin position="50"/>
        <end position="72"/>
    </location>
</feature>
<feature type="active site" evidence="16">
    <location>
        <position position="190"/>
    </location>
</feature>
<feature type="active site" evidence="16">
    <location>
        <position position="133"/>
    </location>
</feature>
<keyword evidence="10" id="KW-0378">Hydrolase</keyword>
<evidence type="ECO:0000313" key="21">
    <source>
        <dbReference type="EMBL" id="ONH66569.1"/>
    </source>
</evidence>
<dbReference type="CDD" id="cd01061">
    <property type="entry name" value="RNase_T2_euk"/>
    <property type="match status" value="1"/>
</dbReference>
<dbReference type="InterPro" id="IPR001568">
    <property type="entry name" value="RNase_T2-like"/>
</dbReference>
<proteinExistence type="inferred from homology"/>
<dbReference type="PROSITE" id="PS00530">
    <property type="entry name" value="RNASE_T2_1"/>
    <property type="match status" value="1"/>
</dbReference>
<dbReference type="GO" id="GO:0016787">
    <property type="term" value="F:hydrolase activity"/>
    <property type="evidence" value="ECO:0007669"/>
    <property type="project" value="UniProtKB-KW"/>
</dbReference>
<dbReference type="PANTHER" id="PTHR11240:SF22">
    <property type="entry name" value="RIBONUCLEASE T2"/>
    <property type="match status" value="1"/>
</dbReference>
<evidence type="ECO:0000256" key="4">
    <source>
        <dbReference type="ARBA" id="ARBA00012571"/>
    </source>
</evidence>
<dbReference type="Gene3D" id="3.90.730.10">
    <property type="entry name" value="Ribonuclease T2-like"/>
    <property type="match status" value="1"/>
</dbReference>
<keyword evidence="7" id="KW-0540">Nuclease</keyword>
<keyword evidence="22" id="KW-1185">Reference proteome</keyword>
<keyword evidence="13" id="KW-0456">Lyase</keyword>
<evidence type="ECO:0000256" key="3">
    <source>
        <dbReference type="ARBA" id="ARBA00007469"/>
    </source>
</evidence>
<dbReference type="InterPro" id="IPR036430">
    <property type="entry name" value="RNase_T2-like_sf"/>
</dbReference>
<protein>
    <recommendedName>
        <fullName evidence="15">Ribonuclease T2-like</fullName>
        <ecNumber evidence="4">4.6.1.19</ecNumber>
    </recommendedName>
</protein>
<dbReference type="InterPro" id="IPR018188">
    <property type="entry name" value="RNase_T2_His_AS_1"/>
</dbReference>
<feature type="domain" description="RNase T2-like C-terminal" evidence="20">
    <location>
        <begin position="337"/>
        <end position="447"/>
    </location>
</feature>
<dbReference type="SUPFAM" id="SSF55895">
    <property type="entry name" value="Ribonuclease Rh-like"/>
    <property type="match status" value="1"/>
</dbReference>
<dbReference type="Pfam" id="PF25488">
    <property type="entry name" value="RNaseT2L_C"/>
    <property type="match status" value="1"/>
</dbReference>
<sequence>MQRALIILASAIVGAKAFNLADAMTEGSCIVLSTKYPVISTGVHEVVQSSTPIGSSSSSSEASSVASSTESSYTIEPTSSYRSCPMDLPLSCSNTTSMDSLSCCFESPGGLVLQTQFWDYKPATGPEDAFTIHGLWPDNCDGSYDQYCDKSMEITNPKEIVGSYNEELLSYMETYWKDYKGDDESLWEHEFNKHGTCYSTLKPTCYGDNMTDHEYVYDYYRETVELYETLPTYQWLKDADIVPSTTATYSKDAFIAALSQKHGAIPYISCDSDNAISEIWYYFHIRGPLVGGEYVPTDSTTVSKSCKDGIKFPPKQKDTTPTTTQTSDGPQSTAPATKGYITLSGQDGCLIKNGHWYTTGTCATYSMIQLSTGSVYLKSSAGYCTIANKQFTCSSDVTSPFEFNYDSSANVLSANGVTTFSAAEAAKGQTQEVVSLGSGAIDFTLQFSPK</sequence>
<evidence type="ECO:0000256" key="14">
    <source>
        <dbReference type="ARBA" id="ARBA00025494"/>
    </source>
</evidence>
<dbReference type="GO" id="GO:0003723">
    <property type="term" value="F:RNA binding"/>
    <property type="evidence" value="ECO:0007669"/>
    <property type="project" value="InterPro"/>
</dbReference>
<dbReference type="GO" id="GO:0033897">
    <property type="term" value="F:ribonuclease T2 activity"/>
    <property type="evidence" value="ECO:0007669"/>
    <property type="project" value="UniProtKB-EC"/>
</dbReference>
<evidence type="ECO:0000256" key="18">
    <source>
        <dbReference type="SAM" id="MobiDB-lite"/>
    </source>
</evidence>
<dbReference type="InterPro" id="IPR057328">
    <property type="entry name" value="RNaseT2L_C"/>
</dbReference>